<sequence>MPAKRPRRSGLTGVELARAVDAIQALVDKSREEQAVNRDDPELEATFDDTAELHQLDDILKMLQSKADGPQVRMIDGMHATSYSFSNMTQDHLDKLGISASGLLELKPNAIPRAVQTDALGADSIWSSDMLCRHLQFLEGLVPRTNEAAARLWINAFFYRVAVMISSGSKMVLSVEQVVPSVTVSNTSAHTLSGYVVWTAIVMPARKAHIYLRHPFLQHLKNDESALFVSEAKGPNQLLQHHVPQAVGEMLACARTARKPIIRGVLTNGHTWIFIILKLSDNGGGSYFQSKELLITGLSSRISGEAVSVISAIISHWMVHSHEELDGEDDYFTIL</sequence>
<dbReference type="OMA" id="AMSQENC"/>
<proteinExistence type="predicted"/>
<reference evidence="2" key="1">
    <citation type="journal article" date="2012" name="Science">
        <title>The Paleozoic origin of enzymatic lignin decomposition reconstructed from 31 fungal genomes.</title>
        <authorList>
            <person name="Floudas D."/>
            <person name="Binder M."/>
            <person name="Riley R."/>
            <person name="Barry K."/>
            <person name="Blanchette R.A."/>
            <person name="Henrissat B."/>
            <person name="Martinez A.T."/>
            <person name="Otillar R."/>
            <person name="Spatafora J.W."/>
            <person name="Yadav J.S."/>
            <person name="Aerts A."/>
            <person name="Benoit I."/>
            <person name="Boyd A."/>
            <person name="Carlson A."/>
            <person name="Copeland A."/>
            <person name="Coutinho P.M."/>
            <person name="de Vries R.P."/>
            <person name="Ferreira P."/>
            <person name="Findley K."/>
            <person name="Foster B."/>
            <person name="Gaskell J."/>
            <person name="Glotzer D."/>
            <person name="Gorecki P."/>
            <person name="Heitman J."/>
            <person name="Hesse C."/>
            <person name="Hori C."/>
            <person name="Igarashi K."/>
            <person name="Jurgens J.A."/>
            <person name="Kallen N."/>
            <person name="Kersten P."/>
            <person name="Kohler A."/>
            <person name="Kuees U."/>
            <person name="Kumar T.K.A."/>
            <person name="Kuo A."/>
            <person name="LaButti K."/>
            <person name="Larrondo L.F."/>
            <person name="Lindquist E."/>
            <person name="Ling A."/>
            <person name="Lombard V."/>
            <person name="Lucas S."/>
            <person name="Lundell T."/>
            <person name="Martin R."/>
            <person name="McLaughlin D.J."/>
            <person name="Morgenstern I."/>
            <person name="Morin E."/>
            <person name="Murat C."/>
            <person name="Nagy L.G."/>
            <person name="Nolan M."/>
            <person name="Ohm R.A."/>
            <person name="Patyshakuliyeva A."/>
            <person name="Rokas A."/>
            <person name="Ruiz-Duenas F.J."/>
            <person name="Sabat G."/>
            <person name="Salamov A."/>
            <person name="Samejima M."/>
            <person name="Schmutz J."/>
            <person name="Slot J.C."/>
            <person name="St John F."/>
            <person name="Stenlid J."/>
            <person name="Sun H."/>
            <person name="Sun S."/>
            <person name="Syed K."/>
            <person name="Tsang A."/>
            <person name="Wiebenga A."/>
            <person name="Young D."/>
            <person name="Pisabarro A."/>
            <person name="Eastwood D.C."/>
            <person name="Martin F."/>
            <person name="Cullen D."/>
            <person name="Grigoriev I.V."/>
            <person name="Hibbett D.S."/>
        </authorList>
    </citation>
    <scope>NUCLEOTIDE SEQUENCE [LARGE SCALE GENOMIC DNA]</scope>
    <source>
        <strain evidence="2">HHB-11173 SS5</strain>
    </source>
</reference>
<dbReference type="Proteomes" id="UP000054196">
    <property type="component" value="Unassembled WGS sequence"/>
</dbReference>
<protein>
    <submittedName>
        <fullName evidence="1">Uncharacterized protein</fullName>
    </submittedName>
</protein>
<keyword evidence="2" id="KW-1185">Reference proteome</keyword>
<organism evidence="1 2">
    <name type="scientific">Punctularia strigosozonata (strain HHB-11173)</name>
    <name type="common">White-rot fungus</name>
    <dbReference type="NCBI Taxonomy" id="741275"/>
    <lineage>
        <taxon>Eukaryota</taxon>
        <taxon>Fungi</taxon>
        <taxon>Dikarya</taxon>
        <taxon>Basidiomycota</taxon>
        <taxon>Agaricomycotina</taxon>
        <taxon>Agaricomycetes</taxon>
        <taxon>Corticiales</taxon>
        <taxon>Punctulariaceae</taxon>
        <taxon>Punctularia</taxon>
    </lineage>
</organism>
<dbReference type="EMBL" id="JH687561">
    <property type="protein sequence ID" value="EIN03534.1"/>
    <property type="molecule type" value="Genomic_DNA"/>
</dbReference>
<dbReference type="KEGG" id="psq:PUNSTDRAFT_139419"/>
<evidence type="ECO:0000313" key="1">
    <source>
        <dbReference type="EMBL" id="EIN03534.1"/>
    </source>
</evidence>
<dbReference type="RefSeq" id="XP_007389191.1">
    <property type="nucleotide sequence ID" value="XM_007389129.1"/>
</dbReference>
<gene>
    <name evidence="1" type="ORF">PUNSTDRAFT_139419</name>
</gene>
<dbReference type="eggNOG" id="ENOG502SJ2D">
    <property type="taxonomic scope" value="Eukaryota"/>
</dbReference>
<dbReference type="HOGENOM" id="CLU_057881_0_0_1"/>
<dbReference type="OrthoDB" id="2720314at2759"/>
<name>R7S107_PUNST</name>
<evidence type="ECO:0000313" key="2">
    <source>
        <dbReference type="Proteomes" id="UP000054196"/>
    </source>
</evidence>
<accession>R7S107</accession>
<dbReference type="AlphaFoldDB" id="R7S107"/>
<dbReference type="GeneID" id="18880318"/>